<feature type="signal peptide" evidence="2">
    <location>
        <begin position="1"/>
        <end position="21"/>
    </location>
</feature>
<name>L7LD78_9ACTN</name>
<dbReference type="Proteomes" id="UP000053405">
    <property type="component" value="Unassembled WGS sequence"/>
</dbReference>
<feature type="chain" id="PRO_5003980212" description="Lipoprotein" evidence="2">
    <location>
        <begin position="22"/>
        <end position="139"/>
    </location>
</feature>
<organism evidence="3 4">
    <name type="scientific">Gordonia hirsuta DSM 44140 = NBRC 16056</name>
    <dbReference type="NCBI Taxonomy" id="1121927"/>
    <lineage>
        <taxon>Bacteria</taxon>
        <taxon>Bacillati</taxon>
        <taxon>Actinomycetota</taxon>
        <taxon>Actinomycetes</taxon>
        <taxon>Mycobacteriales</taxon>
        <taxon>Gordoniaceae</taxon>
        <taxon>Gordonia</taxon>
    </lineage>
</organism>
<dbReference type="eggNOG" id="ENOG5030K96">
    <property type="taxonomic scope" value="Bacteria"/>
</dbReference>
<evidence type="ECO:0008006" key="5">
    <source>
        <dbReference type="Google" id="ProtNLM"/>
    </source>
</evidence>
<keyword evidence="2" id="KW-0732">Signal</keyword>
<dbReference type="EMBL" id="BANT01000028">
    <property type="protein sequence ID" value="GAC58007.1"/>
    <property type="molecule type" value="Genomic_DNA"/>
</dbReference>
<dbReference type="AlphaFoldDB" id="L7LD78"/>
<dbReference type="STRING" id="1121927.GOHSU_28_00620"/>
<dbReference type="RefSeq" id="WP_005941270.1">
    <property type="nucleotide sequence ID" value="NZ_ATVK01000053.1"/>
</dbReference>
<protein>
    <recommendedName>
        <fullName evidence="5">Lipoprotein</fullName>
    </recommendedName>
</protein>
<evidence type="ECO:0000313" key="4">
    <source>
        <dbReference type="Proteomes" id="UP000053405"/>
    </source>
</evidence>
<dbReference type="PROSITE" id="PS51257">
    <property type="entry name" value="PROKAR_LIPOPROTEIN"/>
    <property type="match status" value="1"/>
</dbReference>
<sequence length="139" mass="14518">MRRTVASTLLAISLIMSVSCASESSEPGVSSSPGLPSQSTHTAQQAAESLQSSVQTVVRVIPIDEDNGPNALIGRPTGYIAATALVDSRTECETVDGKPATDCGAVIEQWPSQAAAEQRKAYIDGVLEAAPYSEPSTRR</sequence>
<evidence type="ECO:0000313" key="3">
    <source>
        <dbReference type="EMBL" id="GAC58007.1"/>
    </source>
</evidence>
<dbReference type="OrthoDB" id="3629459at2"/>
<reference evidence="3 4" key="1">
    <citation type="submission" date="2012-12" db="EMBL/GenBank/DDBJ databases">
        <title>Whole genome shotgun sequence of Gordonia hirsuta NBRC 16056.</title>
        <authorList>
            <person name="Isaki-Nakamura S."/>
            <person name="Hosoyama A."/>
            <person name="Tsuchikane K."/>
            <person name="Katsumata H."/>
            <person name="Baba S."/>
            <person name="Yamazaki S."/>
            <person name="Fujita N."/>
        </authorList>
    </citation>
    <scope>NUCLEOTIDE SEQUENCE [LARGE SCALE GENOMIC DNA]</scope>
    <source>
        <strain evidence="3 4">NBRC 16056</strain>
    </source>
</reference>
<evidence type="ECO:0000256" key="2">
    <source>
        <dbReference type="SAM" id="SignalP"/>
    </source>
</evidence>
<accession>L7LD78</accession>
<feature type="compositionally biased region" description="Polar residues" evidence="1">
    <location>
        <begin position="40"/>
        <end position="50"/>
    </location>
</feature>
<gene>
    <name evidence="3" type="ORF">GOHSU_28_00620</name>
</gene>
<feature type="region of interest" description="Disordered" evidence="1">
    <location>
        <begin position="23"/>
        <end position="50"/>
    </location>
</feature>
<evidence type="ECO:0000256" key="1">
    <source>
        <dbReference type="SAM" id="MobiDB-lite"/>
    </source>
</evidence>
<comment type="caution">
    <text evidence="3">The sequence shown here is derived from an EMBL/GenBank/DDBJ whole genome shotgun (WGS) entry which is preliminary data.</text>
</comment>
<proteinExistence type="predicted"/>
<keyword evidence="4" id="KW-1185">Reference proteome</keyword>
<feature type="compositionally biased region" description="Low complexity" evidence="1">
    <location>
        <begin position="23"/>
        <end position="39"/>
    </location>
</feature>